<keyword evidence="3" id="KW-0539">Nucleus</keyword>
<feature type="compositionally biased region" description="Polar residues" evidence="5">
    <location>
        <begin position="20"/>
        <end position="32"/>
    </location>
</feature>
<proteinExistence type="inferred from homology"/>
<dbReference type="Pfam" id="PF09766">
    <property type="entry name" value="FmiP_Thoc5"/>
    <property type="match status" value="1"/>
</dbReference>
<dbReference type="GO" id="GO:0000445">
    <property type="term" value="C:THO complex part of transcription export complex"/>
    <property type="evidence" value="ECO:0007669"/>
    <property type="project" value="TreeGrafter"/>
</dbReference>
<sequence length="733" mass="83012">MVSKSETADSTSDKKRRKTSGTTASDVTPSNAKVSKEDVYVNTIAFEEQEANKRSPVKDANLFHATCDELRTIFADIAKLKAENSDDAKSKVADRRIEGSLAFVLLKKLNRLDKVRIREGRDALHKEKLRVDSNRLQLQNLLYEAEHLKREVQRCYMFKSQDEEIELVPAEEFYAHAPEAVSRPEKTKTDDHARRIARLEWELQQRKELDAHLKELLALKETIENDIVAKTERLDSLGPRLRELLIATRPLQEALEMPIEKGWKILKTVRLLPQPLYLLYANVTAYGEACDNLLATSIHGDEDEARQMVAFTSEYELGGHSGSDTGSNTSRDRVDSDNEENEHEIERGTKKRHHRGHMKANLDEQRQEKLFKPHPLSVTITIRAKDCSSALVPSQPGPGLSLKFSYLPNLQVVTMTIALVDLHLSGVAAGDVLSIDSVLNELFHGDRGEESPNPKIKYQLQELSIEISQLVHILKKGNLGKPFLWAQKLCGLEHISAANTSHHSGRRPGNSQEFPGSDASDKLHETIPHIIRAIRARWEARLKLYKQIHDLESKIIDTSVNDEHGHPIRISSTVLQWSSISFEDYVSSGVARMFLDDSIATASDLYFRAIVIRGSAKLESYICVPCRYPEASPLWSFSLHWNGKHTSTSNSSVREMEYWCNSLSAVEHTNDILPMQLKRAMSCLDIYLETEGPYYMPAEFTQDKSFLKPFRGRTRAQPFRIAPNGSNSLFTQI</sequence>
<evidence type="ECO:0000256" key="4">
    <source>
        <dbReference type="SAM" id="Coils"/>
    </source>
</evidence>
<feature type="region of interest" description="Disordered" evidence="5">
    <location>
        <begin position="316"/>
        <end position="357"/>
    </location>
</feature>
<reference evidence="7" key="1">
    <citation type="submission" date="2013-03" db="EMBL/GenBank/DDBJ databases">
        <title>The Genome Sequence of Anopheles dirus WRAIR2.</title>
        <authorList>
            <consortium name="The Broad Institute Genomics Platform"/>
            <person name="Neafsey D.E."/>
            <person name="Walton C."/>
            <person name="Walker B."/>
            <person name="Young S.K."/>
            <person name="Zeng Q."/>
            <person name="Gargeya S."/>
            <person name="Fitzgerald M."/>
            <person name="Haas B."/>
            <person name="Abouelleil A."/>
            <person name="Allen A.W."/>
            <person name="Alvarado L."/>
            <person name="Arachchi H.M."/>
            <person name="Berlin A.M."/>
            <person name="Chapman S.B."/>
            <person name="Gainer-Dewar J."/>
            <person name="Goldberg J."/>
            <person name="Griggs A."/>
            <person name="Gujja S."/>
            <person name="Hansen M."/>
            <person name="Howarth C."/>
            <person name="Imamovic A."/>
            <person name="Ireland A."/>
            <person name="Larimer J."/>
            <person name="McCowan C."/>
            <person name="Murphy C."/>
            <person name="Pearson M."/>
            <person name="Poon T.W."/>
            <person name="Priest M."/>
            <person name="Roberts A."/>
            <person name="Saif S."/>
            <person name="Shea T."/>
            <person name="Sisk P."/>
            <person name="Sykes S."/>
            <person name="Wortman J."/>
            <person name="Nusbaum C."/>
            <person name="Birren B."/>
        </authorList>
    </citation>
    <scope>NUCLEOTIDE SEQUENCE [LARGE SCALE GENOMIC DNA]</scope>
    <source>
        <strain evidence="7">WRAIR2</strain>
    </source>
</reference>
<feature type="region of interest" description="Disordered" evidence="5">
    <location>
        <begin position="500"/>
        <end position="521"/>
    </location>
</feature>
<protein>
    <submittedName>
        <fullName evidence="6">Uncharacterized protein</fullName>
    </submittedName>
</protein>
<feature type="coiled-coil region" evidence="4">
    <location>
        <begin position="206"/>
        <end position="233"/>
    </location>
</feature>
<dbReference type="GO" id="GO:0003729">
    <property type="term" value="F:mRNA binding"/>
    <property type="evidence" value="ECO:0007669"/>
    <property type="project" value="TreeGrafter"/>
</dbReference>
<dbReference type="PANTHER" id="PTHR13375:SF3">
    <property type="entry name" value="THO COMPLEX SUBUNIT 5 HOMOLOG"/>
    <property type="match status" value="1"/>
</dbReference>
<name>A0A182NNB4_9DIPT</name>
<evidence type="ECO:0000256" key="5">
    <source>
        <dbReference type="SAM" id="MobiDB-lite"/>
    </source>
</evidence>
<organism evidence="6 7">
    <name type="scientific">Anopheles dirus</name>
    <dbReference type="NCBI Taxonomy" id="7168"/>
    <lineage>
        <taxon>Eukaryota</taxon>
        <taxon>Metazoa</taxon>
        <taxon>Ecdysozoa</taxon>
        <taxon>Arthropoda</taxon>
        <taxon>Hexapoda</taxon>
        <taxon>Insecta</taxon>
        <taxon>Pterygota</taxon>
        <taxon>Neoptera</taxon>
        <taxon>Endopterygota</taxon>
        <taxon>Diptera</taxon>
        <taxon>Nematocera</taxon>
        <taxon>Culicoidea</taxon>
        <taxon>Culicidae</taxon>
        <taxon>Anophelinae</taxon>
        <taxon>Anopheles</taxon>
    </lineage>
</organism>
<dbReference type="AlphaFoldDB" id="A0A182NNB4"/>
<dbReference type="VEuPathDB" id="VectorBase:ADIR009149"/>
<comment type="similarity">
    <text evidence="2">Belongs to the THOC5 family.</text>
</comment>
<dbReference type="InterPro" id="IPR019163">
    <property type="entry name" value="THO_Thoc5"/>
</dbReference>
<comment type="subcellular location">
    <subcellularLocation>
        <location evidence="1">Nucleus</location>
    </subcellularLocation>
</comment>
<evidence type="ECO:0000313" key="7">
    <source>
        <dbReference type="Proteomes" id="UP000075884"/>
    </source>
</evidence>
<keyword evidence="4" id="KW-0175">Coiled coil</keyword>
<dbReference type="GO" id="GO:0006406">
    <property type="term" value="P:mRNA export from nucleus"/>
    <property type="evidence" value="ECO:0007669"/>
    <property type="project" value="TreeGrafter"/>
</dbReference>
<feature type="compositionally biased region" description="Polar residues" evidence="5">
    <location>
        <begin position="1"/>
        <end position="10"/>
    </location>
</feature>
<accession>A0A182NNB4</accession>
<evidence type="ECO:0000313" key="6">
    <source>
        <dbReference type="EnsemblMetazoa" id="ADIR009149-PA"/>
    </source>
</evidence>
<dbReference type="PANTHER" id="PTHR13375">
    <property type="entry name" value="FMS INTERACTING PROTEIN"/>
    <property type="match status" value="1"/>
</dbReference>
<keyword evidence="7" id="KW-1185">Reference proteome</keyword>
<dbReference type="Proteomes" id="UP000075884">
    <property type="component" value="Unassembled WGS sequence"/>
</dbReference>
<dbReference type="EnsemblMetazoa" id="ADIR009149-RA">
    <property type="protein sequence ID" value="ADIR009149-PA"/>
    <property type="gene ID" value="ADIR009149"/>
</dbReference>
<reference evidence="6" key="2">
    <citation type="submission" date="2020-05" db="UniProtKB">
        <authorList>
            <consortium name="EnsemblMetazoa"/>
        </authorList>
    </citation>
    <scope>IDENTIFICATION</scope>
    <source>
        <strain evidence="6">WRAIR2</strain>
    </source>
</reference>
<dbReference type="STRING" id="7168.A0A182NNB4"/>
<evidence type="ECO:0000256" key="2">
    <source>
        <dbReference type="ARBA" id="ARBA00008044"/>
    </source>
</evidence>
<feature type="region of interest" description="Disordered" evidence="5">
    <location>
        <begin position="1"/>
        <end position="32"/>
    </location>
</feature>
<evidence type="ECO:0000256" key="1">
    <source>
        <dbReference type="ARBA" id="ARBA00004123"/>
    </source>
</evidence>
<evidence type="ECO:0000256" key="3">
    <source>
        <dbReference type="ARBA" id="ARBA00023242"/>
    </source>
</evidence>